<comment type="caution">
    <text evidence="2">The sequence shown here is derived from an EMBL/GenBank/DDBJ whole genome shotgun (WGS) entry which is preliminary data.</text>
</comment>
<dbReference type="RefSeq" id="WP_289825230.1">
    <property type="nucleotide sequence ID" value="NZ_JAUEIE010000005.1"/>
</dbReference>
<dbReference type="EMBL" id="JAUEIF010000014">
    <property type="protein sequence ID" value="MDN0026243.1"/>
    <property type="molecule type" value="Genomic_DNA"/>
</dbReference>
<dbReference type="Proteomes" id="UP001168478">
    <property type="component" value="Unassembled WGS sequence"/>
</dbReference>
<dbReference type="AlphaFoldDB" id="A0AAW7JSB6"/>
<accession>A0AAW7JSB6</accession>
<evidence type="ECO:0000313" key="3">
    <source>
        <dbReference type="Proteomes" id="UP001167831"/>
    </source>
</evidence>
<proteinExistence type="predicted"/>
<evidence type="ECO:0000313" key="2">
    <source>
        <dbReference type="EMBL" id="MDN0026243.1"/>
    </source>
</evidence>
<evidence type="ECO:0000313" key="4">
    <source>
        <dbReference type="Proteomes" id="UP001168478"/>
    </source>
</evidence>
<evidence type="ECO:0000313" key="1">
    <source>
        <dbReference type="EMBL" id="MDN0022720.1"/>
    </source>
</evidence>
<keyword evidence="3" id="KW-1185">Reference proteome</keyword>
<reference evidence="2" key="2">
    <citation type="submission" date="2023-08" db="EMBL/GenBank/DDBJ databases">
        <title>Identification and characterization of horizontal gene transfer across gut microbiota members of farm animals based on homology search.</title>
        <authorList>
            <person name="Schwarzerova J."/>
            <person name="Nykrynova M."/>
            <person name="Jureckova K."/>
            <person name="Cejkova D."/>
            <person name="Rychlik I."/>
        </authorList>
    </citation>
    <scope>NUCLEOTIDE SEQUENCE</scope>
    <source>
        <strain evidence="2">ET15</strain>
        <strain evidence="1">ET37</strain>
    </source>
</reference>
<dbReference type="EMBL" id="JAUEIE010000005">
    <property type="protein sequence ID" value="MDN0022720.1"/>
    <property type="molecule type" value="Genomic_DNA"/>
</dbReference>
<protein>
    <submittedName>
        <fullName evidence="2">Uncharacterized protein</fullName>
    </submittedName>
</protein>
<gene>
    <name evidence="1" type="ORF">QVN81_06735</name>
    <name evidence="2" type="ORF">QVN84_12060</name>
</gene>
<reference evidence="2" key="1">
    <citation type="submission" date="2023-06" db="EMBL/GenBank/DDBJ databases">
        <authorList>
            <person name="Zeman M."/>
            <person name="Kubasova T."/>
            <person name="Jahodarova E."/>
            <person name="Nykrynova M."/>
            <person name="Rychlik I."/>
        </authorList>
    </citation>
    <scope>NUCLEOTIDE SEQUENCE</scope>
    <source>
        <strain evidence="2">ET15</strain>
        <strain evidence="1">ET37</strain>
    </source>
</reference>
<dbReference type="Proteomes" id="UP001167831">
    <property type="component" value="Unassembled WGS sequence"/>
</dbReference>
<organism evidence="2 4">
    <name type="scientific">Leyella lascolaii</name>
    <dbReference type="NCBI Taxonomy" id="1776379"/>
    <lineage>
        <taxon>Bacteria</taxon>
        <taxon>Pseudomonadati</taxon>
        <taxon>Bacteroidota</taxon>
        <taxon>Bacteroidia</taxon>
        <taxon>Bacteroidales</taxon>
        <taxon>Prevotellaceae</taxon>
        <taxon>Leyella</taxon>
    </lineage>
</organism>
<sequence>MDKKKQEMIMAIAKEYGFDAFERIPDWKGYEVYSPYNKNGKMPFIGQPVFVLVKHGQARVATEEEWGQFIENLPD</sequence>
<name>A0AAW7JSB6_9BACT</name>